<evidence type="ECO:0000256" key="3">
    <source>
        <dbReference type="ARBA" id="ARBA00022741"/>
    </source>
</evidence>
<dbReference type="InterPro" id="IPR056546">
    <property type="entry name" value="MreB_MamK-like"/>
</dbReference>
<keyword evidence="3" id="KW-0547">Nucleotide-binding</keyword>
<dbReference type="GO" id="GO:0000902">
    <property type="term" value="P:cell morphogenesis"/>
    <property type="evidence" value="ECO:0007669"/>
    <property type="project" value="InterPro"/>
</dbReference>
<dbReference type="SUPFAM" id="SSF53067">
    <property type="entry name" value="Actin-like ATPase domain"/>
    <property type="match status" value="2"/>
</dbReference>
<accession>A0A930B8W5</accession>
<evidence type="ECO:0000256" key="2">
    <source>
        <dbReference type="ARBA" id="ARBA00022490"/>
    </source>
</evidence>
<dbReference type="Pfam" id="PF06723">
    <property type="entry name" value="MreB_Mbl"/>
    <property type="match status" value="1"/>
</dbReference>
<dbReference type="Proteomes" id="UP000757890">
    <property type="component" value="Unassembled WGS sequence"/>
</dbReference>
<name>A0A930B8W5_9FIRM</name>
<sequence>MKVFSGINDKLGIDMGSSQIRIYSDKRVILEEASCAALEDNSGKILGFGTDAIIRSHSSSGDCRIEWTIRNGIMVDYEITKKMLRYFINKAIRHSVSRPTVMMATPCEISSVVRHALVDALAHAGAQQIFLLSAPAAAAIGAGVIIDTPEAVLSTVIGKDVTDCGIYCAGGVVEEHGISFGGKTIDEGIRRFVQAKYHLMIGMTQAEQLKREWISVVHTGESRTFTIRGRRIADGVEIILELTERNLSPIMQRILQPVVQLIKKVMRAATPEMTEDLLKNGMILSGGTAKLSGIDEWIASQIGVPVFVADEPENVVAKGCCLALGNAVRLPMLVESGEKYYGGI</sequence>
<comment type="similarity">
    <text evidence="6">Belongs to the FtsA/MreB family.</text>
</comment>
<evidence type="ECO:0000313" key="7">
    <source>
        <dbReference type="EMBL" id="MBF1128698.1"/>
    </source>
</evidence>
<dbReference type="GO" id="GO:0005524">
    <property type="term" value="F:ATP binding"/>
    <property type="evidence" value="ECO:0007669"/>
    <property type="project" value="UniProtKB-KW"/>
</dbReference>
<dbReference type="GO" id="GO:0008360">
    <property type="term" value="P:regulation of cell shape"/>
    <property type="evidence" value="ECO:0007669"/>
    <property type="project" value="UniProtKB-KW"/>
</dbReference>
<dbReference type="EMBL" id="JABZMK010000002">
    <property type="protein sequence ID" value="MBF1128698.1"/>
    <property type="molecule type" value="Genomic_DNA"/>
</dbReference>
<evidence type="ECO:0000256" key="4">
    <source>
        <dbReference type="ARBA" id="ARBA00022840"/>
    </source>
</evidence>
<comment type="subcellular location">
    <subcellularLocation>
        <location evidence="1">Cytoplasm</location>
    </subcellularLocation>
</comment>
<dbReference type="Gene3D" id="3.30.420.40">
    <property type="match status" value="2"/>
</dbReference>
<evidence type="ECO:0000256" key="5">
    <source>
        <dbReference type="ARBA" id="ARBA00022960"/>
    </source>
</evidence>
<organism evidence="7 8">
    <name type="scientific">Dialister invisus</name>
    <dbReference type="NCBI Taxonomy" id="218538"/>
    <lineage>
        <taxon>Bacteria</taxon>
        <taxon>Bacillati</taxon>
        <taxon>Bacillota</taxon>
        <taxon>Negativicutes</taxon>
        <taxon>Veillonellales</taxon>
        <taxon>Veillonellaceae</taxon>
        <taxon>Dialister</taxon>
    </lineage>
</organism>
<evidence type="ECO:0000256" key="6">
    <source>
        <dbReference type="ARBA" id="ARBA00023458"/>
    </source>
</evidence>
<reference evidence="7" key="1">
    <citation type="submission" date="2020-04" db="EMBL/GenBank/DDBJ databases">
        <title>Deep metagenomics examines the oral microbiome during advanced dental caries in children, revealing novel taxa and co-occurrences with host molecules.</title>
        <authorList>
            <person name="Baker J.L."/>
            <person name="Morton J.T."/>
            <person name="Dinis M."/>
            <person name="Alvarez R."/>
            <person name="Tran N.C."/>
            <person name="Knight R."/>
            <person name="Edlund A."/>
        </authorList>
    </citation>
    <scope>NUCLEOTIDE SEQUENCE</scope>
    <source>
        <strain evidence="7">JCVI_32_bin.14</strain>
    </source>
</reference>
<keyword evidence="2" id="KW-0963">Cytoplasm</keyword>
<comment type="caution">
    <text evidence="7">The sequence shown here is derived from an EMBL/GenBank/DDBJ whole genome shotgun (WGS) entry which is preliminary data.</text>
</comment>
<dbReference type="GO" id="GO:0005737">
    <property type="term" value="C:cytoplasm"/>
    <property type="evidence" value="ECO:0007669"/>
    <property type="project" value="UniProtKB-SubCell"/>
</dbReference>
<proteinExistence type="inferred from homology"/>
<dbReference type="RefSeq" id="WP_276638573.1">
    <property type="nucleotide sequence ID" value="NZ_DBEZZS010000125.1"/>
</dbReference>
<evidence type="ECO:0000256" key="1">
    <source>
        <dbReference type="ARBA" id="ARBA00004496"/>
    </source>
</evidence>
<gene>
    <name evidence="7" type="ORF">HXL70_01410</name>
</gene>
<dbReference type="InterPro" id="IPR004753">
    <property type="entry name" value="MreB"/>
</dbReference>
<protein>
    <submittedName>
        <fullName evidence="7">Rod shape-determining protein</fullName>
    </submittedName>
</protein>
<dbReference type="InterPro" id="IPR043129">
    <property type="entry name" value="ATPase_NBD"/>
</dbReference>
<evidence type="ECO:0000313" key="8">
    <source>
        <dbReference type="Proteomes" id="UP000757890"/>
    </source>
</evidence>
<dbReference type="PANTHER" id="PTHR42749:SF1">
    <property type="entry name" value="CELL SHAPE-DETERMINING PROTEIN MREB"/>
    <property type="match status" value="1"/>
</dbReference>
<keyword evidence="4" id="KW-0067">ATP-binding</keyword>
<dbReference type="PANTHER" id="PTHR42749">
    <property type="entry name" value="CELL SHAPE-DETERMINING PROTEIN MREB"/>
    <property type="match status" value="1"/>
</dbReference>
<dbReference type="AlphaFoldDB" id="A0A930B8W5"/>
<dbReference type="PRINTS" id="PR01652">
    <property type="entry name" value="SHAPEPROTEIN"/>
</dbReference>
<keyword evidence="5" id="KW-0133">Cell shape</keyword>